<proteinExistence type="predicted"/>
<dbReference type="PANTHER" id="PTHR30543:SF21">
    <property type="entry name" value="NAD(P)H-DEPENDENT FMN REDUCTASE LOT6"/>
    <property type="match status" value="1"/>
</dbReference>
<accession>A0A1X1D4M8</accession>
<dbReference type="OrthoDB" id="5767802at2"/>
<dbReference type="InterPro" id="IPR050712">
    <property type="entry name" value="NAD(P)H-dep_reductase"/>
</dbReference>
<dbReference type="GO" id="GO:0010181">
    <property type="term" value="F:FMN binding"/>
    <property type="evidence" value="ECO:0007669"/>
    <property type="project" value="TreeGrafter"/>
</dbReference>
<gene>
    <name evidence="4" type="ORF">HA51_00765</name>
</gene>
<comment type="cofactor">
    <cofactor evidence="1">
        <name>FMN</name>
        <dbReference type="ChEBI" id="CHEBI:58210"/>
    </cofactor>
</comment>
<dbReference type="Proteomes" id="UP000193558">
    <property type="component" value="Unassembled WGS sequence"/>
</dbReference>
<evidence type="ECO:0000256" key="1">
    <source>
        <dbReference type="ARBA" id="ARBA00001917"/>
    </source>
</evidence>
<evidence type="ECO:0000256" key="2">
    <source>
        <dbReference type="ARBA" id="ARBA00022643"/>
    </source>
</evidence>
<dbReference type="InterPro" id="IPR005025">
    <property type="entry name" value="FMN_Rdtase-like_dom"/>
</dbReference>
<dbReference type="RefSeq" id="WP_084931214.1">
    <property type="nucleotide sequence ID" value="NZ_MLFR01000001.1"/>
</dbReference>
<sequence>MKKPFKILGVSGSLRKASVNTTFLRAMQCLCPEGYSLDIYPGLHEIPLFSPDVDESGAPSQSVLFWRTSLLRADMVLLASPEYAHGVTGVMKNALDWIVSSGELTDKPLAFPNLSVRTDLAWQQLAETLKVMGGQLIQECSPHASLSKPLVLPEISEQKLLENRAVVERLQQLWGNITAHLQATTVKS</sequence>
<keyword evidence="2" id="KW-0285">Flavoprotein</keyword>
<feature type="domain" description="NADPH-dependent FMN reductase-like" evidence="3">
    <location>
        <begin position="6"/>
        <end position="115"/>
    </location>
</feature>
<dbReference type="EMBL" id="MLFR01000001">
    <property type="protein sequence ID" value="ORM71642.1"/>
    <property type="molecule type" value="Genomic_DNA"/>
</dbReference>
<dbReference type="InterPro" id="IPR029039">
    <property type="entry name" value="Flavoprotein-like_sf"/>
</dbReference>
<evidence type="ECO:0000259" key="3">
    <source>
        <dbReference type="Pfam" id="PF03358"/>
    </source>
</evidence>
<dbReference type="AlphaFoldDB" id="A0A1X1D4M8"/>
<dbReference type="GO" id="GO:0005829">
    <property type="term" value="C:cytosol"/>
    <property type="evidence" value="ECO:0007669"/>
    <property type="project" value="TreeGrafter"/>
</dbReference>
<dbReference type="PANTHER" id="PTHR30543">
    <property type="entry name" value="CHROMATE REDUCTASE"/>
    <property type="match status" value="1"/>
</dbReference>
<comment type="caution">
    <text evidence="4">The sequence shown here is derived from an EMBL/GenBank/DDBJ whole genome shotgun (WGS) entry which is preliminary data.</text>
</comment>
<protein>
    <submittedName>
        <fullName evidence="4">FMN reductase</fullName>
    </submittedName>
</protein>
<dbReference type="GO" id="GO:0016491">
    <property type="term" value="F:oxidoreductase activity"/>
    <property type="evidence" value="ECO:0007669"/>
    <property type="project" value="InterPro"/>
</dbReference>
<evidence type="ECO:0000313" key="5">
    <source>
        <dbReference type="Proteomes" id="UP000193558"/>
    </source>
</evidence>
<evidence type="ECO:0000313" key="4">
    <source>
        <dbReference type="EMBL" id="ORM71642.1"/>
    </source>
</evidence>
<keyword evidence="2" id="KW-0288">FMN</keyword>
<reference evidence="4 5" key="1">
    <citation type="journal article" date="2017" name="Antonie Van Leeuwenhoek">
        <title>Phylogenomic resolution of the bacterial genus Pantoea and its relationship with Erwinia and Tatumella.</title>
        <authorList>
            <person name="Palmer M."/>
            <person name="Steenkamp E.T."/>
            <person name="Coetzee M.P."/>
            <person name="Chan W.Y."/>
            <person name="van Zyl E."/>
            <person name="De Maayer P."/>
            <person name="Coutinho T.A."/>
            <person name="Blom J."/>
            <person name="Smits T.H."/>
            <person name="Duffy B."/>
            <person name="Venter S.N."/>
        </authorList>
    </citation>
    <scope>NUCLEOTIDE SEQUENCE [LARGE SCALE GENOMIC DNA]</scope>
    <source>
        <strain evidence="4 5">LMG 26275</strain>
    </source>
</reference>
<dbReference type="Pfam" id="PF03358">
    <property type="entry name" value="FMN_red"/>
    <property type="match status" value="1"/>
</dbReference>
<dbReference type="SUPFAM" id="SSF52218">
    <property type="entry name" value="Flavoproteins"/>
    <property type="match status" value="1"/>
</dbReference>
<organism evidence="4 5">
    <name type="scientific">Pantoea rwandensis</name>
    <dbReference type="NCBI Taxonomy" id="1076550"/>
    <lineage>
        <taxon>Bacteria</taxon>
        <taxon>Pseudomonadati</taxon>
        <taxon>Pseudomonadota</taxon>
        <taxon>Gammaproteobacteria</taxon>
        <taxon>Enterobacterales</taxon>
        <taxon>Erwiniaceae</taxon>
        <taxon>Pantoea</taxon>
    </lineage>
</organism>
<name>A0A1X1D4M8_9GAMM</name>
<dbReference type="Gene3D" id="3.40.50.360">
    <property type="match status" value="1"/>
</dbReference>